<proteinExistence type="predicted"/>
<dbReference type="AlphaFoldDB" id="A0A7S1TCA9"/>
<evidence type="ECO:0008006" key="4">
    <source>
        <dbReference type="Google" id="ProtNLM"/>
    </source>
</evidence>
<feature type="compositionally biased region" description="Basic and acidic residues" evidence="1">
    <location>
        <begin position="34"/>
        <end position="71"/>
    </location>
</feature>
<gene>
    <name evidence="3" type="ORF">CCAE0312_LOCUS4032</name>
</gene>
<feature type="region of interest" description="Disordered" evidence="1">
    <location>
        <begin position="391"/>
        <end position="412"/>
    </location>
</feature>
<keyword evidence="2" id="KW-0812">Transmembrane</keyword>
<feature type="transmembrane region" description="Helical" evidence="2">
    <location>
        <begin position="354"/>
        <end position="372"/>
    </location>
</feature>
<dbReference type="EMBL" id="HBGH01007451">
    <property type="protein sequence ID" value="CAD9231951.1"/>
    <property type="molecule type" value="Transcribed_RNA"/>
</dbReference>
<feature type="compositionally biased region" description="Polar residues" evidence="1">
    <location>
        <begin position="391"/>
        <end position="402"/>
    </location>
</feature>
<keyword evidence="2" id="KW-0472">Membrane</keyword>
<feature type="region of interest" description="Disordered" evidence="1">
    <location>
        <begin position="1"/>
        <end position="90"/>
    </location>
</feature>
<reference evidence="3" key="1">
    <citation type="submission" date="2021-01" db="EMBL/GenBank/DDBJ databases">
        <authorList>
            <person name="Corre E."/>
            <person name="Pelletier E."/>
            <person name="Niang G."/>
            <person name="Scheremetjew M."/>
            <person name="Finn R."/>
            <person name="Kale V."/>
            <person name="Holt S."/>
            <person name="Cochrane G."/>
            <person name="Meng A."/>
            <person name="Brown T."/>
            <person name="Cohen L."/>
        </authorList>
    </citation>
    <scope>NUCLEOTIDE SEQUENCE</scope>
    <source>
        <strain evidence="3">SAG 36.94</strain>
    </source>
</reference>
<evidence type="ECO:0000256" key="2">
    <source>
        <dbReference type="SAM" id="Phobius"/>
    </source>
</evidence>
<name>A0A7S1TCA9_9RHOD</name>
<protein>
    <recommendedName>
        <fullName evidence="4">IPT/TIG domain-containing protein</fullName>
    </recommendedName>
</protein>
<evidence type="ECO:0000313" key="3">
    <source>
        <dbReference type="EMBL" id="CAD9231951.1"/>
    </source>
</evidence>
<keyword evidence="2" id="KW-1133">Transmembrane helix</keyword>
<feature type="compositionally biased region" description="Basic and acidic residues" evidence="1">
    <location>
        <begin position="79"/>
        <end position="90"/>
    </location>
</feature>
<evidence type="ECO:0000256" key="1">
    <source>
        <dbReference type="SAM" id="MobiDB-lite"/>
    </source>
</evidence>
<accession>A0A7S1TCA9</accession>
<feature type="region of interest" description="Disordered" evidence="1">
    <location>
        <begin position="127"/>
        <end position="256"/>
    </location>
</feature>
<sequence length="412" mass="44787">MGGDEGEKLGLQGNGTTVDAVEVGEEGVGGNGTEVKREGVEEMGGDRVEVEKHEDDQKGEGTMEVEQRRNESVVVTADQESKVETEAKNETVLVETDRNVEVLETLERTNGVGNNESLVILNESVITEGVSSEEKPHQLPQGEEKAGEETRENKTEVREGAAGEAREKEERDTDDGQVDEQEGEGHDEDDVEDEGGADDENPDDGPVEDTDGEEEDGDYDEDDEYDYDADGLDSMEEGEGVHTRDQPGAEGSSSVLVPKIVSIRPSGDSSERVIVSGTGFMRAMQCDITGPGTHGRSPAEKISDMEVVCLIPSEAKSKNGDFTIRLTNDGLSLSEPFHFEPRSLGATSTSSNRTAMLIAILIGDLFILYLVYKGYLYCIRPLLQQNEGFQSLPTRSRSTSPYVVQENGPFLR</sequence>
<feature type="compositionally biased region" description="Basic and acidic residues" evidence="1">
    <location>
        <begin position="132"/>
        <end position="171"/>
    </location>
</feature>
<organism evidence="3">
    <name type="scientific">Compsopogon caeruleus</name>
    <dbReference type="NCBI Taxonomy" id="31354"/>
    <lineage>
        <taxon>Eukaryota</taxon>
        <taxon>Rhodophyta</taxon>
        <taxon>Compsopogonophyceae</taxon>
        <taxon>Compsopogonales</taxon>
        <taxon>Compsopogonaceae</taxon>
        <taxon>Compsopogon</taxon>
    </lineage>
</organism>
<feature type="compositionally biased region" description="Acidic residues" evidence="1">
    <location>
        <begin position="172"/>
        <end position="238"/>
    </location>
</feature>